<reference evidence="3" key="1">
    <citation type="submission" date="2017-12" db="EMBL/GenBank/DDBJ databases">
        <authorList>
            <person name="Hurst M.R.H."/>
        </authorList>
    </citation>
    <scope>NUCLEOTIDE SEQUENCE [LARGE SCALE GENOMIC DNA]</scope>
    <source>
        <strain evidence="3">FI11154</strain>
    </source>
</reference>
<dbReference type="Proteomes" id="UP000246073">
    <property type="component" value="Unassembled WGS sequence"/>
</dbReference>
<sequence length="428" mass="48432">MAAKPLLEESAGGNAARIVSELSDTVAAMDAAKKLEESLHSRDIPRKLAIYGAAAGFELRDELDHLSNRTIEPNVFFNARFLAPAMPRLEDREVRFMVMRDENEIRSRLRFVMPYTIERPGLPLSTPVIRAWSTPFGPQGTPLIDHDDPVGVVEDLFDILARDHLKLPDVLVLPEMRANGAAAKLIRSVAVGRQLPVVAIEQKERPFLKSDLDGDSYIQQAIGAHHRRDYQRQWRRLAEKGELVHRIYRTPDEVRQSFEHFLSLEASGWKGKRGTAMAVDRFRAAFAREAVNNLAERDCVRIHTLELDGRVIAILTVFTVAGEAWTWKTAYDESLQTFSPGVLLMIEVAKSHLNDPNILRTDSCAVPDHPVMTRLFRERETIETLVVGLNPGADKLARQAASQIHLYQRTRNLARIVRNRIRSFTDRS</sequence>
<keyword evidence="5" id="KW-1185">Reference proteome</keyword>
<dbReference type="SUPFAM" id="SSF55729">
    <property type="entry name" value="Acyl-CoA N-acyltransferases (Nat)"/>
    <property type="match status" value="1"/>
</dbReference>
<dbReference type="GO" id="GO:0016740">
    <property type="term" value="F:transferase activity"/>
    <property type="evidence" value="ECO:0007669"/>
    <property type="project" value="UniProtKB-KW"/>
</dbReference>
<keyword evidence="2" id="KW-0808">Transferase</keyword>
<dbReference type="RefSeq" id="WP_109369883.1">
    <property type="nucleotide sequence ID" value="NZ_JABFCY010000025.1"/>
</dbReference>
<proteinExistence type="predicted"/>
<dbReference type="EMBL" id="JABFCY010000025">
    <property type="protein sequence ID" value="NNU63407.1"/>
    <property type="molecule type" value="Genomic_DNA"/>
</dbReference>
<dbReference type="NCBIfam" id="NF047385">
    <property type="entry name" value="T4SS_GNAT_BspF"/>
    <property type="match status" value="1"/>
</dbReference>
<dbReference type="Pfam" id="PF13480">
    <property type="entry name" value="Acetyltransf_6"/>
    <property type="match status" value="1"/>
</dbReference>
<dbReference type="Gene3D" id="3.40.630.30">
    <property type="match status" value="1"/>
</dbReference>
<dbReference type="AlphaFoldDB" id="A0A2P9HRQ8"/>
<reference evidence="4" key="2">
    <citation type="submission" date="2017-12" db="EMBL/GenBank/DDBJ databases">
        <authorList>
            <person name="Diaz M."/>
        </authorList>
    </citation>
    <scope>NUCLEOTIDE SEQUENCE [LARGE SCALE GENOMIC DNA]</scope>
    <source>
        <strain evidence="4">FI11154</strain>
    </source>
</reference>
<feature type="domain" description="BioF2-like acetyltransferase" evidence="1">
    <location>
        <begin position="225"/>
        <end position="350"/>
    </location>
</feature>
<dbReference type="EMBL" id="OOFM01000005">
    <property type="protein sequence ID" value="SPL66490.1"/>
    <property type="molecule type" value="Genomic_DNA"/>
</dbReference>
<evidence type="ECO:0000313" key="2">
    <source>
        <dbReference type="EMBL" id="NNU63407.1"/>
    </source>
</evidence>
<evidence type="ECO:0000313" key="5">
    <source>
        <dbReference type="Proteomes" id="UP000574931"/>
    </source>
</evidence>
<evidence type="ECO:0000259" key="1">
    <source>
        <dbReference type="Pfam" id="PF13480"/>
    </source>
</evidence>
<name>A0A2P9HRQ8_9HYPH</name>
<organism evidence="3 4">
    <name type="scientific">Ochrobactrum soli</name>
    <dbReference type="NCBI Taxonomy" id="2448455"/>
    <lineage>
        <taxon>Bacteria</taxon>
        <taxon>Pseudomonadati</taxon>
        <taxon>Pseudomonadota</taxon>
        <taxon>Alphaproteobacteria</taxon>
        <taxon>Hyphomicrobiales</taxon>
        <taxon>Brucellaceae</taxon>
        <taxon>Brucella/Ochrobactrum group</taxon>
        <taxon>Ochrobactrum</taxon>
    </lineage>
</organism>
<gene>
    <name evidence="2" type="ORF">HKX02_24575</name>
    <name evidence="3" type="ORF">OHAE_2357</name>
</gene>
<protein>
    <submittedName>
        <fullName evidence="2">GNAT family N-acetyltransferase</fullName>
    </submittedName>
    <submittedName>
        <fullName evidence="3">Mlr3471 protein</fullName>
    </submittedName>
</protein>
<dbReference type="InterPro" id="IPR038740">
    <property type="entry name" value="BioF2-like_GNAT_dom"/>
</dbReference>
<evidence type="ECO:0000313" key="3">
    <source>
        <dbReference type="EMBL" id="SPL66490.1"/>
    </source>
</evidence>
<dbReference type="Proteomes" id="UP000574931">
    <property type="component" value="Unassembled WGS sequence"/>
</dbReference>
<accession>A0A2P9HRQ8</accession>
<evidence type="ECO:0000313" key="4">
    <source>
        <dbReference type="Proteomes" id="UP000246073"/>
    </source>
</evidence>
<dbReference type="InterPro" id="IPR016181">
    <property type="entry name" value="Acyl_CoA_acyltransferase"/>
</dbReference>
<reference evidence="2 5" key="3">
    <citation type="submission" date="2020-05" db="EMBL/GenBank/DDBJ databases">
        <title>Draft Genome Sequence of Ochrobactrum soli Isolated from Stable Fly Gut.</title>
        <authorList>
            <person name="Pileggi M.T."/>
            <person name="Vazhakkala L.J."/>
            <person name="Wong C.N."/>
        </authorList>
    </citation>
    <scope>NUCLEOTIDE SEQUENCE [LARGE SCALE GENOMIC DNA]</scope>
    <source>
        <strain evidence="2 5">MTP-C0764</strain>
    </source>
</reference>